<evidence type="ECO:0000256" key="1">
    <source>
        <dbReference type="ARBA" id="ARBA00001947"/>
    </source>
</evidence>
<dbReference type="PANTHER" id="PTHR21666">
    <property type="entry name" value="PEPTIDASE-RELATED"/>
    <property type="match status" value="1"/>
</dbReference>
<organism evidence="10 11">
    <name type="scientific">Asticcacaulis biprosthecium C19</name>
    <dbReference type="NCBI Taxonomy" id="715226"/>
    <lineage>
        <taxon>Bacteria</taxon>
        <taxon>Pseudomonadati</taxon>
        <taxon>Pseudomonadota</taxon>
        <taxon>Alphaproteobacteria</taxon>
        <taxon>Caulobacterales</taxon>
        <taxon>Caulobacteraceae</taxon>
        <taxon>Asticcacaulis</taxon>
    </lineage>
</organism>
<dbReference type="OrthoDB" id="9809144at2"/>
<dbReference type="EMBL" id="GL883077">
    <property type="protein sequence ID" value="EGF92272.1"/>
    <property type="molecule type" value="Genomic_DNA"/>
</dbReference>
<name>F4QLC7_9CAUL</name>
<dbReference type="InterPro" id="IPR016047">
    <property type="entry name" value="M23ase_b-sheet_dom"/>
</dbReference>
<dbReference type="STRING" id="715226.ABI_07060"/>
<comment type="cofactor">
    <cofactor evidence="1">
        <name>Zn(2+)</name>
        <dbReference type="ChEBI" id="CHEBI:29105"/>
    </cofactor>
</comment>
<dbReference type="Pfam" id="PF01551">
    <property type="entry name" value="Peptidase_M23"/>
    <property type="match status" value="1"/>
</dbReference>
<evidence type="ECO:0000313" key="11">
    <source>
        <dbReference type="Proteomes" id="UP000006512"/>
    </source>
</evidence>
<evidence type="ECO:0000256" key="6">
    <source>
        <dbReference type="ARBA" id="ARBA00023049"/>
    </source>
</evidence>
<evidence type="ECO:0000256" key="7">
    <source>
        <dbReference type="SAM" id="MobiDB-lite"/>
    </source>
</evidence>
<dbReference type="RefSeq" id="WP_006271447.1">
    <property type="nucleotide sequence ID" value="NZ_GL883077.1"/>
</dbReference>
<keyword evidence="8" id="KW-0732">Signal</keyword>
<dbReference type="HOGENOM" id="CLU_029425_15_0_5"/>
<keyword evidence="3" id="KW-0479">Metal-binding</keyword>
<sequence>MHRSSYRLLLTGVFAFALCGAMQSDANVRVKPLSAQDQADLDALSAQRRAEERKSDQTRQTARDVALEVEALRQRIIDISKRQGVSEQRAAIYRAKLETLNLQEADITRRLTTERSKQAKLLSALQIYSRNPPPALLINPRKANDAVLAAIIMKAITPELEKRTQSLVQENAQLVNVRRQAALQNEALFISESEVSSQRREIEGLIKQKMALEDQLLGQADRMDANVVTMRAKEDRVRGNLPLRGMLGADTSRLNPPVVGEKVRDFGQTGSQNAGAGGAPSSRGVYYTARPGSQVTAPAEGEVEYAGPLASYGQVVILGIGNNYHIVLTGIGRIYVDKGQTVGRGEPVGRMPNLSDKKTILYMELRKGEDPINPASLVPVSGK</sequence>
<gene>
    <name evidence="10" type="ORF">ABI_07060</name>
</gene>
<dbReference type="InterPro" id="IPR011055">
    <property type="entry name" value="Dup_hybrid_motif"/>
</dbReference>
<evidence type="ECO:0000313" key="10">
    <source>
        <dbReference type="EMBL" id="EGF92272.1"/>
    </source>
</evidence>
<dbReference type="GO" id="GO:0006508">
    <property type="term" value="P:proteolysis"/>
    <property type="evidence" value="ECO:0007669"/>
    <property type="project" value="UniProtKB-KW"/>
</dbReference>
<keyword evidence="5" id="KW-0862">Zinc</keyword>
<keyword evidence="6" id="KW-0482">Metalloprotease</keyword>
<dbReference type="GO" id="GO:0046872">
    <property type="term" value="F:metal ion binding"/>
    <property type="evidence" value="ECO:0007669"/>
    <property type="project" value="UniProtKB-KW"/>
</dbReference>
<proteinExistence type="predicted"/>
<feature type="chain" id="PRO_5003316655" evidence="8">
    <location>
        <begin position="27"/>
        <end position="383"/>
    </location>
</feature>
<evidence type="ECO:0000256" key="5">
    <source>
        <dbReference type="ARBA" id="ARBA00022833"/>
    </source>
</evidence>
<feature type="region of interest" description="Disordered" evidence="7">
    <location>
        <begin position="263"/>
        <end position="282"/>
    </location>
</feature>
<dbReference type="AlphaFoldDB" id="F4QLC7"/>
<protein>
    <submittedName>
        <fullName evidence="10">Peptidase family M23 family protein</fullName>
    </submittedName>
</protein>
<dbReference type="Proteomes" id="UP000006512">
    <property type="component" value="Unassembled WGS sequence"/>
</dbReference>
<feature type="domain" description="M23ase beta-sheet core" evidence="9">
    <location>
        <begin position="282"/>
        <end position="374"/>
    </location>
</feature>
<dbReference type="SUPFAM" id="SSF51261">
    <property type="entry name" value="Duplicated hybrid motif"/>
    <property type="match status" value="1"/>
</dbReference>
<keyword evidence="2" id="KW-0645">Protease</keyword>
<evidence type="ECO:0000256" key="3">
    <source>
        <dbReference type="ARBA" id="ARBA00022723"/>
    </source>
</evidence>
<evidence type="ECO:0000256" key="4">
    <source>
        <dbReference type="ARBA" id="ARBA00022801"/>
    </source>
</evidence>
<reference evidence="11" key="1">
    <citation type="submission" date="2011-03" db="EMBL/GenBank/DDBJ databases">
        <title>Draft genome sequence of Brevundimonas diminuta.</title>
        <authorList>
            <person name="Brown P.J.B."/>
            <person name="Buechlein A."/>
            <person name="Hemmerich C."/>
            <person name="Brun Y.V."/>
        </authorList>
    </citation>
    <scope>NUCLEOTIDE SEQUENCE [LARGE SCALE GENOMIC DNA]</scope>
    <source>
        <strain evidence="11">C19</strain>
    </source>
</reference>
<keyword evidence="11" id="KW-1185">Reference proteome</keyword>
<evidence type="ECO:0000259" key="9">
    <source>
        <dbReference type="Pfam" id="PF01551"/>
    </source>
</evidence>
<dbReference type="InterPro" id="IPR050570">
    <property type="entry name" value="Cell_wall_metabolism_enzyme"/>
</dbReference>
<dbReference type="eggNOG" id="COG4942">
    <property type="taxonomic scope" value="Bacteria"/>
</dbReference>
<feature type="signal peptide" evidence="8">
    <location>
        <begin position="1"/>
        <end position="26"/>
    </location>
</feature>
<dbReference type="CDD" id="cd12797">
    <property type="entry name" value="M23_peptidase"/>
    <property type="match status" value="1"/>
</dbReference>
<dbReference type="GO" id="GO:0004222">
    <property type="term" value="F:metalloendopeptidase activity"/>
    <property type="evidence" value="ECO:0007669"/>
    <property type="project" value="TreeGrafter"/>
</dbReference>
<evidence type="ECO:0000256" key="2">
    <source>
        <dbReference type="ARBA" id="ARBA00022670"/>
    </source>
</evidence>
<dbReference type="PANTHER" id="PTHR21666:SF288">
    <property type="entry name" value="CELL DIVISION PROTEIN YTFB"/>
    <property type="match status" value="1"/>
</dbReference>
<keyword evidence="4" id="KW-0378">Hydrolase</keyword>
<evidence type="ECO:0000256" key="8">
    <source>
        <dbReference type="SAM" id="SignalP"/>
    </source>
</evidence>
<dbReference type="Gene3D" id="2.70.70.10">
    <property type="entry name" value="Glucose Permease (Domain IIA)"/>
    <property type="match status" value="1"/>
</dbReference>
<accession>F4QLC7</accession>